<name>A0A0A2W429_BEABA</name>
<evidence type="ECO:0000256" key="11">
    <source>
        <dbReference type="ARBA" id="ARBA00022714"/>
    </source>
</evidence>
<dbReference type="InterPro" id="IPR016156">
    <property type="entry name" value="FAD/NAD-linked_Rdtase_dimer_sf"/>
</dbReference>
<evidence type="ECO:0000256" key="10">
    <source>
        <dbReference type="ARBA" id="ARBA00022630"/>
    </source>
</evidence>
<organism evidence="26 27">
    <name type="scientific">Beauveria bassiana D1-5</name>
    <dbReference type="NCBI Taxonomy" id="1245745"/>
    <lineage>
        <taxon>Eukaryota</taxon>
        <taxon>Fungi</taxon>
        <taxon>Dikarya</taxon>
        <taxon>Ascomycota</taxon>
        <taxon>Pezizomycotina</taxon>
        <taxon>Sordariomycetes</taxon>
        <taxon>Hypocreomycetidae</taxon>
        <taxon>Hypocreales</taxon>
        <taxon>Cordycipitaceae</taxon>
        <taxon>Beauveria</taxon>
    </lineage>
</organism>
<evidence type="ECO:0000256" key="21">
    <source>
        <dbReference type="ARBA" id="ARBA00051413"/>
    </source>
</evidence>
<dbReference type="PROSITE" id="PS00365">
    <property type="entry name" value="NIR_SIR"/>
    <property type="match status" value="1"/>
</dbReference>
<comment type="subunit">
    <text evidence="22">Homodimer which associates with NirD.</text>
</comment>
<dbReference type="FunFam" id="3.50.50.60:FF:000033">
    <property type="entry name" value="Nitrite reductase [NAD(P)H], large subunit"/>
    <property type="match status" value="1"/>
</dbReference>
<dbReference type="InterPro" id="IPR006066">
    <property type="entry name" value="NO2/SO3_Rdtase_FeS/sirohaem_BS"/>
</dbReference>
<dbReference type="Gene3D" id="3.50.50.60">
    <property type="entry name" value="FAD/NAD(P)-binding domain"/>
    <property type="match status" value="2"/>
</dbReference>
<evidence type="ECO:0000256" key="22">
    <source>
        <dbReference type="ARBA" id="ARBA00064211"/>
    </source>
</evidence>
<sequence length="941" mass="103792">MSKVKIAVIGNGMVGHRFIEDLLDKAPPDQFDITVFCEEPRKAYDRVHLSSYFSHHTAEELSLVRDGYYEKHGVKVLVGERAITINRQEKVIHSNTGRTVYYDKLVMATGSYPWIPPIKGSETQDCFVYRTIEDLNAIESCARRSKRGAVVGGGLLGLEAAGALKNLGVETHVIEFAPMLMAEQLDRMGGEQLRSKIERMGVRVHTGKNTQEIVQQGTEARKTMRFADGTGLEVDFIVFSTGIRPQDKLATQCGLETAQRGGITINDKCQTSDPDIYAIGECASWNNRVFGLVAPGYKMAQVTADHLLGTENAFEGADMSAKLKLLGVDVGGIGDAHARTPNARSYVYLDESKEVYKRLVVSEDNKTLLGAVLVGDTSDYGNLLQLVLNAIELPENPDSLILPAHASSGKPSIGVDKLPESAQICSCFDVTKGDLIKAINKGCHTVAALKAETKAGTGCGGCIPLVTQVLNAELAKAGIEVNNNLCEHFAFSRQELYHLIRVEGIKSFDQLLQKYGKGYGCEVCKPTVGSLLASCWNDYVLQPELTPLQDTNDNFLGNIQKDGTYSVIPRSAGGEITPEGLMEVGRIAREYNLYTKITGSQRIGLFGAQKGDLPEIWRQLIEAGFETGHAYAKALRMAKTCVGSTWCRYGVGDSVGFGVELENRYKGIRTPHKMKFGVSGCTRECAEAQGKDVGIIATEKGWNLYVCGNGGMKPRHADLLAADLDHDTIIKYLDRFMMFYIRTADKLTRTSVWLENLEGGIDYLRSVIVDDKLGLNDQLEAELNRLREKVICEWTETVNTPQAQIRFKHFINSPQRDPNVQTVSERNQHRPATPHERIPVTLLDDILPATGVCALVGSAQVAIFRPRKDEQVYAISNIDPFFEASVLSRGLIAEHQAELWVASPLKKQHFRLRDGLCMEDESRSVPHYDARVQDGLVQIKA</sequence>
<keyword evidence="13" id="KW-0274">FAD</keyword>
<dbReference type="STRING" id="1245745.A0A0A2W429"/>
<evidence type="ECO:0000256" key="24">
    <source>
        <dbReference type="ARBA" id="ARBA00070300"/>
    </source>
</evidence>
<evidence type="ECO:0000259" key="25">
    <source>
        <dbReference type="PROSITE" id="PS51296"/>
    </source>
</evidence>
<keyword evidence="8" id="KW-0963">Cytoplasm</keyword>
<keyword evidence="15" id="KW-0408">Iron</keyword>
<dbReference type="GO" id="GO:0046872">
    <property type="term" value="F:metal ion binding"/>
    <property type="evidence" value="ECO:0007669"/>
    <property type="project" value="UniProtKB-KW"/>
</dbReference>
<evidence type="ECO:0000256" key="13">
    <source>
        <dbReference type="ARBA" id="ARBA00022827"/>
    </source>
</evidence>
<dbReference type="UniPathway" id="UPA00653"/>
<dbReference type="Proteomes" id="UP000030106">
    <property type="component" value="Unassembled WGS sequence"/>
</dbReference>
<comment type="cofactor">
    <cofactor evidence="19">
        <name>[2Fe-2S] cluster</name>
        <dbReference type="ChEBI" id="CHEBI:190135"/>
    </cofactor>
</comment>
<dbReference type="InterPro" id="IPR012748">
    <property type="entry name" value="Rieske-like_NirD"/>
</dbReference>
<evidence type="ECO:0000256" key="20">
    <source>
        <dbReference type="ARBA" id="ARBA00050114"/>
    </source>
</evidence>
<evidence type="ECO:0000313" key="26">
    <source>
        <dbReference type="EMBL" id="KGQ13437.1"/>
    </source>
</evidence>
<evidence type="ECO:0000256" key="8">
    <source>
        <dbReference type="ARBA" id="ARBA00022490"/>
    </source>
</evidence>
<comment type="similarity">
    <text evidence="6">Belongs to the nitrite and sulfite reductase 4Fe-4S domain family.</text>
</comment>
<dbReference type="FunFam" id="2.102.10.10:FF:000002">
    <property type="entry name" value="Nitrite reductase [NAD(P)H] small subunit"/>
    <property type="match status" value="1"/>
</dbReference>
<comment type="cofactor">
    <cofactor evidence="1">
        <name>siroheme</name>
        <dbReference type="ChEBI" id="CHEBI:60052"/>
    </cofactor>
</comment>
<dbReference type="GO" id="GO:0050660">
    <property type="term" value="F:flavin adenine dinucleotide binding"/>
    <property type="evidence" value="ECO:0007669"/>
    <property type="project" value="InterPro"/>
</dbReference>
<dbReference type="PROSITE" id="PS51300">
    <property type="entry name" value="NIRD"/>
    <property type="match status" value="1"/>
</dbReference>
<evidence type="ECO:0000256" key="19">
    <source>
        <dbReference type="ARBA" id="ARBA00034078"/>
    </source>
</evidence>
<dbReference type="GO" id="GO:0020037">
    <property type="term" value="F:heme binding"/>
    <property type="evidence" value="ECO:0007669"/>
    <property type="project" value="InterPro"/>
</dbReference>
<dbReference type="Pfam" id="PF04324">
    <property type="entry name" value="Fer2_BFD"/>
    <property type="match status" value="1"/>
</dbReference>
<gene>
    <name evidence="26" type="ORF">BBAD15_g782</name>
</gene>
<dbReference type="PRINTS" id="PR00368">
    <property type="entry name" value="FADPNR"/>
</dbReference>
<evidence type="ECO:0000256" key="17">
    <source>
        <dbReference type="ARBA" id="ARBA00023027"/>
    </source>
</evidence>
<dbReference type="Gene3D" id="3.30.413.10">
    <property type="entry name" value="Sulfite Reductase Hemoprotein, domain 1"/>
    <property type="match status" value="1"/>
</dbReference>
<dbReference type="InterPro" id="IPR012744">
    <property type="entry name" value="Nitri_red_NirB"/>
</dbReference>
<dbReference type="EMBL" id="ANFO01000041">
    <property type="protein sequence ID" value="KGQ13437.1"/>
    <property type="molecule type" value="Genomic_DNA"/>
</dbReference>
<dbReference type="GO" id="GO:0050661">
    <property type="term" value="F:NADP binding"/>
    <property type="evidence" value="ECO:0007669"/>
    <property type="project" value="InterPro"/>
</dbReference>
<keyword evidence="14" id="KW-0560">Oxidoreductase</keyword>
<dbReference type="CDD" id="cd03529">
    <property type="entry name" value="Rieske_NirD"/>
    <property type="match status" value="1"/>
</dbReference>
<dbReference type="NCBIfam" id="TIGR02374">
    <property type="entry name" value="nitri_red_nirB"/>
    <property type="match status" value="1"/>
</dbReference>
<evidence type="ECO:0000256" key="14">
    <source>
        <dbReference type="ARBA" id="ARBA00023002"/>
    </source>
</evidence>
<dbReference type="InterPro" id="IPR036188">
    <property type="entry name" value="FAD/NAD-bd_sf"/>
</dbReference>
<dbReference type="GO" id="GO:0051539">
    <property type="term" value="F:4 iron, 4 sulfur cluster binding"/>
    <property type="evidence" value="ECO:0007669"/>
    <property type="project" value="UniProtKB-KW"/>
</dbReference>
<dbReference type="Pfam" id="PF03460">
    <property type="entry name" value="NIR_SIR_ferr"/>
    <property type="match status" value="1"/>
</dbReference>
<protein>
    <recommendedName>
        <fullName evidence="24">Nitrite reductase [NAD(P)H]</fullName>
        <ecNumber evidence="23">1.7.1.4</ecNumber>
    </recommendedName>
</protein>
<dbReference type="NCBIfam" id="TIGR02378">
    <property type="entry name" value="nirD_assim_sml"/>
    <property type="match status" value="1"/>
</dbReference>
<dbReference type="GO" id="GO:0008942">
    <property type="term" value="F:nitrite reductase [NAD(P)H] activity"/>
    <property type="evidence" value="ECO:0007669"/>
    <property type="project" value="UniProtKB-EC"/>
</dbReference>
<dbReference type="CDD" id="cd19943">
    <property type="entry name" value="NirB_Fer2_BFD-like_1"/>
    <property type="match status" value="1"/>
</dbReference>
<keyword evidence="18" id="KW-0534">Nitrate assimilation</keyword>
<dbReference type="GO" id="GO:0005737">
    <property type="term" value="C:cytoplasm"/>
    <property type="evidence" value="ECO:0007669"/>
    <property type="project" value="UniProtKB-SubCell"/>
</dbReference>
<dbReference type="InterPro" id="IPR036922">
    <property type="entry name" value="Rieske_2Fe-2S_sf"/>
</dbReference>
<dbReference type="InterPro" id="IPR006067">
    <property type="entry name" value="NO2/SO3_Rdtase_4Fe4S_dom"/>
</dbReference>
<accession>A0A0A2W429</accession>
<dbReference type="SUPFAM" id="SSF55124">
    <property type="entry name" value="Nitrite/Sulfite reductase N-terminal domain-like"/>
    <property type="match status" value="1"/>
</dbReference>
<dbReference type="PRINTS" id="PR00411">
    <property type="entry name" value="PNDRDTASEI"/>
</dbReference>
<evidence type="ECO:0000256" key="5">
    <source>
        <dbReference type="ARBA" id="ARBA00005096"/>
    </source>
</evidence>
<evidence type="ECO:0000256" key="23">
    <source>
        <dbReference type="ARBA" id="ARBA00066907"/>
    </source>
</evidence>
<comment type="catalytic activity">
    <reaction evidence="21">
        <text>NH4(+) + 3 NADP(+) + 2 H2O = nitrite + 3 NADPH + 5 H(+)</text>
        <dbReference type="Rhea" id="RHEA:24632"/>
        <dbReference type="ChEBI" id="CHEBI:15377"/>
        <dbReference type="ChEBI" id="CHEBI:15378"/>
        <dbReference type="ChEBI" id="CHEBI:16301"/>
        <dbReference type="ChEBI" id="CHEBI:28938"/>
        <dbReference type="ChEBI" id="CHEBI:57783"/>
        <dbReference type="ChEBI" id="CHEBI:58349"/>
        <dbReference type="EC" id="1.7.1.4"/>
    </reaction>
</comment>
<dbReference type="Pfam" id="PF18267">
    <property type="entry name" value="Rubredoxin_C"/>
    <property type="match status" value="1"/>
</dbReference>
<dbReference type="InterPro" id="IPR007419">
    <property type="entry name" value="BFD-like_2Fe2S-bd_dom"/>
</dbReference>
<dbReference type="Gene3D" id="1.10.10.1100">
    <property type="entry name" value="BFD-like [2Fe-2S]-binding domain"/>
    <property type="match status" value="1"/>
</dbReference>
<dbReference type="Gene3D" id="3.30.390.30">
    <property type="match status" value="1"/>
</dbReference>
<dbReference type="InterPro" id="IPR041575">
    <property type="entry name" value="Rubredoxin_C"/>
</dbReference>
<comment type="caution">
    <text evidence="26">The sequence shown here is derived from an EMBL/GenBank/DDBJ whole genome shotgun (WGS) entry which is preliminary data.</text>
</comment>
<dbReference type="Pfam" id="PF13806">
    <property type="entry name" value="Rieske_2"/>
    <property type="match status" value="1"/>
</dbReference>
<comment type="catalytic activity">
    <reaction evidence="20">
        <text>NH4(+) + 3 NAD(+) + 2 H2O = nitrite + 3 NADH + 5 H(+)</text>
        <dbReference type="Rhea" id="RHEA:24628"/>
        <dbReference type="ChEBI" id="CHEBI:15377"/>
        <dbReference type="ChEBI" id="CHEBI:15378"/>
        <dbReference type="ChEBI" id="CHEBI:16301"/>
        <dbReference type="ChEBI" id="CHEBI:28938"/>
        <dbReference type="ChEBI" id="CHEBI:57540"/>
        <dbReference type="ChEBI" id="CHEBI:57945"/>
        <dbReference type="EC" id="1.7.1.4"/>
    </reaction>
</comment>
<reference evidence="26 27" key="1">
    <citation type="submission" date="2012-10" db="EMBL/GenBank/DDBJ databases">
        <title>Genome sequencing and analysis of entomopathogenic fungi Beauveria bassiana D1-5.</title>
        <authorList>
            <person name="Li Q."/>
            <person name="Wang L."/>
            <person name="Zhang Z."/>
            <person name="Wang Q."/>
            <person name="Ren J."/>
            <person name="Wang M."/>
            <person name="Xu W."/>
            <person name="Wang J."/>
            <person name="Lu Y."/>
            <person name="Du Q."/>
            <person name="Sun Z."/>
        </authorList>
    </citation>
    <scope>NUCLEOTIDE SEQUENCE [LARGE SCALE GENOMIC DNA]</scope>
    <source>
        <strain evidence="26 27">D1-5</strain>
    </source>
</reference>
<dbReference type="InterPro" id="IPR023753">
    <property type="entry name" value="FAD/NAD-binding_dom"/>
</dbReference>
<dbReference type="InterPro" id="IPR017941">
    <property type="entry name" value="Rieske_2Fe-2S"/>
</dbReference>
<dbReference type="NCBIfam" id="NF011565">
    <property type="entry name" value="PRK14989.1"/>
    <property type="match status" value="1"/>
</dbReference>
<evidence type="ECO:0000256" key="18">
    <source>
        <dbReference type="ARBA" id="ARBA00023063"/>
    </source>
</evidence>
<feature type="domain" description="Rieske" evidence="25">
    <location>
        <begin position="838"/>
        <end position="939"/>
    </location>
</feature>
<evidence type="ECO:0000256" key="12">
    <source>
        <dbReference type="ARBA" id="ARBA00022723"/>
    </source>
</evidence>
<evidence type="ECO:0000256" key="1">
    <source>
        <dbReference type="ARBA" id="ARBA00001929"/>
    </source>
</evidence>
<dbReference type="AlphaFoldDB" id="A0A0A2W429"/>
<keyword evidence="16" id="KW-0411">Iron-sulfur</keyword>
<proteinExistence type="inferred from homology"/>
<keyword evidence="17" id="KW-0520">NAD</keyword>
<dbReference type="FunFam" id="3.30.413.10:FF:000007">
    <property type="entry name" value="Nitrite reductase [NAD(P)H] large subunit"/>
    <property type="match status" value="1"/>
</dbReference>
<dbReference type="CDD" id="cd19944">
    <property type="entry name" value="NirB_Fer2_BFD-like_2"/>
    <property type="match status" value="1"/>
</dbReference>
<dbReference type="PANTHER" id="PTHR43809">
    <property type="entry name" value="NITRITE REDUCTASE (NADH) LARGE SUBUNIT"/>
    <property type="match status" value="1"/>
</dbReference>
<dbReference type="SUPFAM" id="SSF51905">
    <property type="entry name" value="FAD/NAD(P)-binding domain"/>
    <property type="match status" value="2"/>
</dbReference>
<evidence type="ECO:0000256" key="15">
    <source>
        <dbReference type="ARBA" id="ARBA00023004"/>
    </source>
</evidence>
<dbReference type="FunFam" id="3.30.390.30:FF:000006">
    <property type="entry name" value="Nitrite reductase large subunit"/>
    <property type="match status" value="1"/>
</dbReference>
<dbReference type="EC" id="1.7.1.4" evidence="23"/>
<dbReference type="SUPFAM" id="SSF50022">
    <property type="entry name" value="ISP domain"/>
    <property type="match status" value="1"/>
</dbReference>
<comment type="subcellular location">
    <subcellularLocation>
        <location evidence="4">Cytoplasm</location>
    </subcellularLocation>
</comment>
<dbReference type="OrthoDB" id="432169at2759"/>
<dbReference type="InterPro" id="IPR045854">
    <property type="entry name" value="NO2/SO3_Rdtase_4Fe4S_sf"/>
</dbReference>
<dbReference type="GO" id="GO:0015980">
    <property type="term" value="P:energy derivation by oxidation of organic compounds"/>
    <property type="evidence" value="ECO:0007669"/>
    <property type="project" value="UniProtKB-ARBA"/>
</dbReference>
<dbReference type="Gene3D" id="3.90.480.20">
    <property type="match status" value="1"/>
</dbReference>
<dbReference type="SUPFAM" id="SSF56014">
    <property type="entry name" value="Nitrite and sulphite reductase 4Fe-4S domain-like"/>
    <property type="match status" value="1"/>
</dbReference>
<dbReference type="InterPro" id="IPR041854">
    <property type="entry name" value="BFD-like_2Fe2S-bd_dom_sf"/>
</dbReference>
<keyword evidence="9" id="KW-0349">Heme</keyword>
<evidence type="ECO:0000256" key="3">
    <source>
        <dbReference type="ARBA" id="ARBA00001974"/>
    </source>
</evidence>
<dbReference type="FunFam" id="1.10.10.1100:FF:000002">
    <property type="entry name" value="Nitrite reductase large subunit"/>
    <property type="match status" value="1"/>
</dbReference>
<evidence type="ECO:0000256" key="16">
    <source>
        <dbReference type="ARBA" id="ARBA00023014"/>
    </source>
</evidence>
<dbReference type="HOGENOM" id="CLU_003291_0_0_1"/>
<keyword evidence="10" id="KW-0285">Flavoprotein</keyword>
<dbReference type="GO" id="GO:0051537">
    <property type="term" value="F:2 iron, 2 sulfur cluster binding"/>
    <property type="evidence" value="ECO:0007669"/>
    <property type="project" value="UniProtKB-KW"/>
</dbReference>
<dbReference type="PROSITE" id="PS51296">
    <property type="entry name" value="RIESKE"/>
    <property type="match status" value="1"/>
</dbReference>
<keyword evidence="12" id="KW-0479">Metal-binding</keyword>
<evidence type="ECO:0000256" key="7">
    <source>
        <dbReference type="ARBA" id="ARBA00022485"/>
    </source>
</evidence>
<evidence type="ECO:0000256" key="4">
    <source>
        <dbReference type="ARBA" id="ARBA00004496"/>
    </source>
</evidence>
<dbReference type="NCBIfam" id="NF007066">
    <property type="entry name" value="PRK09511.1"/>
    <property type="match status" value="1"/>
</dbReference>
<dbReference type="Gene3D" id="2.102.10.10">
    <property type="entry name" value="Rieske [2Fe-2S] iron-sulphur domain"/>
    <property type="match status" value="1"/>
</dbReference>
<dbReference type="Pfam" id="PF01077">
    <property type="entry name" value="NIR_SIR"/>
    <property type="match status" value="1"/>
</dbReference>
<dbReference type="InterPro" id="IPR052034">
    <property type="entry name" value="NasD-like"/>
</dbReference>
<evidence type="ECO:0000313" key="27">
    <source>
        <dbReference type="Proteomes" id="UP000030106"/>
    </source>
</evidence>
<dbReference type="GO" id="GO:0042128">
    <property type="term" value="P:nitrate assimilation"/>
    <property type="evidence" value="ECO:0007669"/>
    <property type="project" value="UniProtKB-UniPathway"/>
</dbReference>
<keyword evidence="11" id="KW-0001">2Fe-2S</keyword>
<dbReference type="InterPro" id="IPR036136">
    <property type="entry name" value="Nit/Sulf_reduc_fer-like_dom_sf"/>
</dbReference>
<comment type="cofactor">
    <cofactor evidence="2">
        <name>[4Fe-4S] cluster</name>
        <dbReference type="ChEBI" id="CHEBI:49883"/>
    </cofactor>
</comment>
<comment type="cofactor">
    <cofactor evidence="3">
        <name>FAD</name>
        <dbReference type="ChEBI" id="CHEBI:57692"/>
    </cofactor>
</comment>
<evidence type="ECO:0000256" key="2">
    <source>
        <dbReference type="ARBA" id="ARBA00001966"/>
    </source>
</evidence>
<dbReference type="PANTHER" id="PTHR43809:SF1">
    <property type="entry name" value="NITRITE REDUCTASE (NADH) LARGE SUBUNIT"/>
    <property type="match status" value="1"/>
</dbReference>
<comment type="pathway">
    <text evidence="5">Nitrogen metabolism; nitrate reduction (assimilation).</text>
</comment>
<dbReference type="InterPro" id="IPR005117">
    <property type="entry name" value="NiRdtase/SiRdtase_haem-b_fer"/>
</dbReference>
<dbReference type="PRINTS" id="PR00397">
    <property type="entry name" value="SIROHAEM"/>
</dbReference>
<evidence type="ECO:0000256" key="6">
    <source>
        <dbReference type="ARBA" id="ARBA00010429"/>
    </source>
</evidence>
<dbReference type="Pfam" id="PF07992">
    <property type="entry name" value="Pyr_redox_2"/>
    <property type="match status" value="1"/>
</dbReference>
<evidence type="ECO:0000256" key="9">
    <source>
        <dbReference type="ARBA" id="ARBA00022617"/>
    </source>
</evidence>
<keyword evidence="7" id="KW-0004">4Fe-4S</keyword>